<sequence>MPDEQYQSYQVNQTNQSEPNFFFQNKYLINFFSCVYLSSHTVSPYPLIFSSGLGTGNGMIATQQSKLHMGRSS</sequence>
<accession>A0A3M7SG60</accession>
<proteinExistence type="predicted"/>
<gene>
    <name evidence="1" type="ORF">BpHYR1_005550</name>
</gene>
<evidence type="ECO:0000313" key="2">
    <source>
        <dbReference type="Proteomes" id="UP000276133"/>
    </source>
</evidence>
<evidence type="ECO:0000313" key="1">
    <source>
        <dbReference type="EMBL" id="RNA34854.1"/>
    </source>
</evidence>
<protein>
    <submittedName>
        <fullName evidence="1">Uncharacterized protein</fullName>
    </submittedName>
</protein>
<dbReference type="Proteomes" id="UP000276133">
    <property type="component" value="Unassembled WGS sequence"/>
</dbReference>
<organism evidence="1 2">
    <name type="scientific">Brachionus plicatilis</name>
    <name type="common">Marine rotifer</name>
    <name type="synonym">Brachionus muelleri</name>
    <dbReference type="NCBI Taxonomy" id="10195"/>
    <lineage>
        <taxon>Eukaryota</taxon>
        <taxon>Metazoa</taxon>
        <taxon>Spiralia</taxon>
        <taxon>Gnathifera</taxon>
        <taxon>Rotifera</taxon>
        <taxon>Eurotatoria</taxon>
        <taxon>Monogononta</taxon>
        <taxon>Pseudotrocha</taxon>
        <taxon>Ploima</taxon>
        <taxon>Brachionidae</taxon>
        <taxon>Brachionus</taxon>
    </lineage>
</organism>
<dbReference type="EMBL" id="REGN01001406">
    <property type="protein sequence ID" value="RNA34854.1"/>
    <property type="molecule type" value="Genomic_DNA"/>
</dbReference>
<dbReference type="AlphaFoldDB" id="A0A3M7SG60"/>
<reference evidence="1 2" key="1">
    <citation type="journal article" date="2018" name="Sci. Rep.">
        <title>Genomic signatures of local adaptation to the degree of environmental predictability in rotifers.</title>
        <authorList>
            <person name="Franch-Gras L."/>
            <person name="Hahn C."/>
            <person name="Garcia-Roger E.M."/>
            <person name="Carmona M.J."/>
            <person name="Serra M."/>
            <person name="Gomez A."/>
        </authorList>
    </citation>
    <scope>NUCLEOTIDE SEQUENCE [LARGE SCALE GENOMIC DNA]</scope>
    <source>
        <strain evidence="1">HYR1</strain>
    </source>
</reference>
<comment type="caution">
    <text evidence="1">The sequence shown here is derived from an EMBL/GenBank/DDBJ whole genome shotgun (WGS) entry which is preliminary data.</text>
</comment>
<keyword evidence="2" id="KW-1185">Reference proteome</keyword>
<name>A0A3M7SG60_BRAPC</name>